<keyword evidence="3" id="KW-0233">DNA recombination</keyword>
<keyword evidence="1" id="KW-0229">DNA integration</keyword>
<reference evidence="9 10" key="1">
    <citation type="submission" date="2019-07" db="EMBL/GenBank/DDBJ databases">
        <authorList>
            <person name="Hibberd C M."/>
            <person name="Gehrig L. J."/>
            <person name="Chang H.-W."/>
            <person name="Venkatesh S."/>
        </authorList>
    </citation>
    <scope>NUCLEOTIDE SEQUENCE [LARGE SCALE GENOMIC DNA]</scope>
    <source>
        <strain evidence="9">Streptococcus_salivarius_SS_Bg39</strain>
    </source>
</reference>
<feature type="domain" description="Resolvase/invertase-type recombinase catalytic" evidence="7">
    <location>
        <begin position="5"/>
        <end position="153"/>
    </location>
</feature>
<accession>A0A564TSP0</accession>
<dbReference type="InterPro" id="IPR038109">
    <property type="entry name" value="DNA_bind_recomb_sf"/>
</dbReference>
<dbReference type="PROSITE" id="PS00397">
    <property type="entry name" value="RECOMBINASES_1"/>
    <property type="match status" value="1"/>
</dbReference>
<dbReference type="SUPFAM" id="SSF53041">
    <property type="entry name" value="Resolvase-like"/>
    <property type="match status" value="1"/>
</dbReference>
<evidence type="ECO:0000256" key="1">
    <source>
        <dbReference type="ARBA" id="ARBA00022908"/>
    </source>
</evidence>
<dbReference type="GO" id="GO:0015074">
    <property type="term" value="P:DNA integration"/>
    <property type="evidence" value="ECO:0007669"/>
    <property type="project" value="UniProtKB-KW"/>
</dbReference>
<protein>
    <submittedName>
        <fullName evidence="9">DNA-invertase hin</fullName>
    </submittedName>
</protein>
<keyword evidence="6" id="KW-0175">Coiled coil</keyword>
<dbReference type="SMART" id="SM00857">
    <property type="entry name" value="Resolvase"/>
    <property type="match status" value="1"/>
</dbReference>
<dbReference type="CDD" id="cd03768">
    <property type="entry name" value="SR_ResInv"/>
    <property type="match status" value="1"/>
</dbReference>
<evidence type="ECO:0000256" key="4">
    <source>
        <dbReference type="PIRSR" id="PIRSR606118-50"/>
    </source>
</evidence>
<dbReference type="GO" id="GO:0003677">
    <property type="term" value="F:DNA binding"/>
    <property type="evidence" value="ECO:0007669"/>
    <property type="project" value="UniProtKB-KW"/>
</dbReference>
<feature type="coiled-coil region" evidence="6">
    <location>
        <begin position="375"/>
        <end position="423"/>
    </location>
</feature>
<keyword evidence="2" id="KW-0238">DNA-binding</keyword>
<name>A0A564TSP0_STRVE</name>
<evidence type="ECO:0000313" key="9">
    <source>
        <dbReference type="EMBL" id="VUX10231.1"/>
    </source>
</evidence>
<evidence type="ECO:0000313" key="10">
    <source>
        <dbReference type="Proteomes" id="UP000380217"/>
    </source>
</evidence>
<dbReference type="Gene3D" id="3.90.1750.20">
    <property type="entry name" value="Putative Large Serine Recombinase, Chain B, Domain 2"/>
    <property type="match status" value="1"/>
</dbReference>
<evidence type="ECO:0000256" key="2">
    <source>
        <dbReference type="ARBA" id="ARBA00023125"/>
    </source>
</evidence>
<dbReference type="InterPro" id="IPR006118">
    <property type="entry name" value="Recombinase_CS"/>
</dbReference>
<dbReference type="Pfam" id="PF00239">
    <property type="entry name" value="Resolvase"/>
    <property type="match status" value="1"/>
</dbReference>
<proteinExistence type="predicted"/>
<evidence type="ECO:0000259" key="7">
    <source>
        <dbReference type="PROSITE" id="PS51736"/>
    </source>
</evidence>
<evidence type="ECO:0000256" key="3">
    <source>
        <dbReference type="ARBA" id="ARBA00023172"/>
    </source>
</evidence>
<evidence type="ECO:0000256" key="6">
    <source>
        <dbReference type="SAM" id="Coils"/>
    </source>
</evidence>
<dbReference type="InterPro" id="IPR050639">
    <property type="entry name" value="SSR_resolvase"/>
</dbReference>
<dbReference type="InterPro" id="IPR006119">
    <property type="entry name" value="Resolv_N"/>
</dbReference>
<dbReference type="AlphaFoldDB" id="A0A564TSP0"/>
<dbReference type="PROSITE" id="PS51736">
    <property type="entry name" value="RECOMBINASES_3"/>
    <property type="match status" value="1"/>
</dbReference>
<dbReference type="Proteomes" id="UP000380217">
    <property type="component" value="Unassembled WGS sequence"/>
</dbReference>
<dbReference type="PROSITE" id="PS51737">
    <property type="entry name" value="RECOMBINASE_DNA_BIND"/>
    <property type="match status" value="1"/>
</dbReference>
<evidence type="ECO:0000256" key="5">
    <source>
        <dbReference type="PROSITE-ProRule" id="PRU10137"/>
    </source>
</evidence>
<dbReference type="InterPro" id="IPR011109">
    <property type="entry name" value="DNA_bind_recombinase_dom"/>
</dbReference>
<dbReference type="GO" id="GO:0000150">
    <property type="term" value="F:DNA strand exchange activity"/>
    <property type="evidence" value="ECO:0007669"/>
    <property type="project" value="InterPro"/>
</dbReference>
<dbReference type="FunFam" id="3.40.50.1390:FF:000009">
    <property type="entry name" value="Recombinase family protein"/>
    <property type="match status" value="1"/>
</dbReference>
<evidence type="ECO:0000259" key="8">
    <source>
        <dbReference type="PROSITE" id="PS51737"/>
    </source>
</evidence>
<sequence length="480" mass="55806">MTMHKVAIYVRVSTTSQVDEGYSIDEQKAKLTSYCDIKDWNIYDIYTDGGFSGSNTERPALERLIRDAKRKLFDTVLVYKLDRLSRSQKDTLYLIEDIFLENNIEFVSLLENFDTSTPFGKAMIGLLSVFAQLEREQIKERMQLGKLGRAKSGKSMMWSKTSYGYDYVKETGTLSVNPYQALIVRKMFEWYLSGMSITKLRDTLNEQYGQDKEWSYRTVRVILSNPVYCGYNQFKGQIFPGTHEAIISEDDFNKTQEEIKTRQRTAAQRFNPRPFQAKYMLSGIAQCGYCSAPLAIKLGRIRRDGTRLVKYECKQRHPRKTKGVTVYNNNEKCDSGFYFKDDIENFVLTEISKLQTDSDYIDKLFSNTNQETIDRDSYQKQIDNLTAKISRLNDLYIDDRISLEELQKRSSDFMAERATLEKELDADTSIKAVERKKDIRRVLDTKDIFTLDYDQQKAIARALISKVRVTSEAIVILWKL</sequence>
<feature type="domain" description="Recombinase" evidence="8">
    <location>
        <begin position="162"/>
        <end position="265"/>
    </location>
</feature>
<dbReference type="Pfam" id="PF07508">
    <property type="entry name" value="Recombinase"/>
    <property type="match status" value="1"/>
</dbReference>
<dbReference type="EMBL" id="CABHNJ010000033">
    <property type="protein sequence ID" value="VUX10231.1"/>
    <property type="molecule type" value="Genomic_DNA"/>
</dbReference>
<dbReference type="InterPro" id="IPR036162">
    <property type="entry name" value="Resolvase-like_N_sf"/>
</dbReference>
<dbReference type="PANTHER" id="PTHR30461">
    <property type="entry name" value="DNA-INVERTASE FROM LAMBDOID PROPHAGE"/>
    <property type="match status" value="1"/>
</dbReference>
<gene>
    <name evidence="9" type="primary">hin</name>
    <name evidence="9" type="ORF">SSSS39_00177</name>
</gene>
<dbReference type="PANTHER" id="PTHR30461:SF23">
    <property type="entry name" value="DNA RECOMBINASE-RELATED"/>
    <property type="match status" value="1"/>
</dbReference>
<dbReference type="Gene3D" id="3.40.50.1390">
    <property type="entry name" value="Resolvase, N-terminal catalytic domain"/>
    <property type="match status" value="1"/>
</dbReference>
<feature type="active site" description="O-(5'-phospho-DNA)-serine intermediate" evidence="4 5">
    <location>
        <position position="13"/>
    </location>
</feature>
<organism evidence="9 10">
    <name type="scientific">Streptococcus vestibularis</name>
    <dbReference type="NCBI Taxonomy" id="1343"/>
    <lineage>
        <taxon>Bacteria</taxon>
        <taxon>Bacillati</taxon>
        <taxon>Bacillota</taxon>
        <taxon>Bacilli</taxon>
        <taxon>Lactobacillales</taxon>
        <taxon>Streptococcaceae</taxon>
        <taxon>Streptococcus</taxon>
    </lineage>
</organism>